<gene>
    <name evidence="4" type="ordered locus">Namu_4056</name>
</gene>
<keyword evidence="5" id="KW-1185">Reference proteome</keyword>
<dbReference type="AlphaFoldDB" id="C8XHP3"/>
<dbReference type="PANTHER" id="PTHR33969">
    <property type="entry name" value="SEGREGATION AND CONDENSATION PROTEIN A"/>
    <property type="match status" value="1"/>
</dbReference>
<sequence>MTVTPRDRQLPGSAEGGSHDESETPEGVEGGRKSFHVRLDNFDGPFDLLLQLISQHRMDVTEVALHRVTDDFLAHVRGMGKDWDLDQVTEFLVIAATLLDMKAARLLPAPADDGLNPDEPLQARDLLFARLLAYRAYQQVAALFAELEAGALRRYPRAVSLEQRYLGLLPEVTIGLTPEAFADLAGTVFTPKPEPVVNVDHIHAPRVSVAEHTGMLRELLATRGAATFGELVADCTATLQVVARFLGLLQLYRESAVAFDQPLPLGELTVRWMAPDVGRAESSGADVEEYE</sequence>
<dbReference type="STRING" id="479431.Namu_4056"/>
<dbReference type="GO" id="GO:0007059">
    <property type="term" value="P:chromosome segregation"/>
    <property type="evidence" value="ECO:0007669"/>
    <property type="project" value="UniProtKB-KW"/>
</dbReference>
<protein>
    <recommendedName>
        <fullName evidence="2">Segregation and condensation protein A</fullName>
    </recommendedName>
</protein>
<dbReference type="InParanoid" id="C8XHP3"/>
<dbReference type="EMBL" id="CP001737">
    <property type="protein sequence ID" value="ACV80346.1"/>
    <property type="molecule type" value="Genomic_DNA"/>
</dbReference>
<reference evidence="5" key="1">
    <citation type="submission" date="2009-09" db="EMBL/GenBank/DDBJ databases">
        <title>The complete genome of Nakamurella multipartita DSM 44233.</title>
        <authorList>
            <consortium name="US DOE Joint Genome Institute (JGI-PGF)"/>
            <person name="Lucas S."/>
            <person name="Copeland A."/>
            <person name="Lapidus A."/>
            <person name="Glavina del Rio T."/>
            <person name="Dalin E."/>
            <person name="Tice H."/>
            <person name="Bruce D."/>
            <person name="Goodwin L."/>
            <person name="Pitluck S."/>
            <person name="Kyrpides N."/>
            <person name="Mavromatis K."/>
            <person name="Ivanova N."/>
            <person name="Ovchinnikova G."/>
            <person name="Sims D."/>
            <person name="Meincke L."/>
            <person name="Brettin T."/>
            <person name="Detter J.C."/>
            <person name="Han C."/>
            <person name="Larimer F."/>
            <person name="Land M."/>
            <person name="Hauser L."/>
            <person name="Markowitz V."/>
            <person name="Cheng J.-F."/>
            <person name="Hugenholtz P."/>
            <person name="Woyke T."/>
            <person name="Wu D."/>
            <person name="Klenk H.-P."/>
            <person name="Eisen J.A."/>
        </authorList>
    </citation>
    <scope>NUCLEOTIDE SEQUENCE [LARGE SCALE GENOMIC DNA]</scope>
    <source>
        <strain evidence="5">ATCC 700099 / DSM 44233 / CIP 104796 / JCM 9543 / NBRC 105858 / Y-104</strain>
    </source>
</reference>
<keyword evidence="1" id="KW-0159">Chromosome partition</keyword>
<reference evidence="4 5" key="2">
    <citation type="journal article" date="2010" name="Stand. Genomic Sci.">
        <title>Complete genome sequence of Nakamurella multipartita type strain (Y-104).</title>
        <authorList>
            <person name="Tice H."/>
            <person name="Mayilraj S."/>
            <person name="Sims D."/>
            <person name="Lapidus A."/>
            <person name="Nolan M."/>
            <person name="Lucas S."/>
            <person name="Glavina Del Rio T."/>
            <person name="Copeland A."/>
            <person name="Cheng J.F."/>
            <person name="Meincke L."/>
            <person name="Bruce D."/>
            <person name="Goodwin L."/>
            <person name="Pitluck S."/>
            <person name="Ivanova N."/>
            <person name="Mavromatis K."/>
            <person name="Ovchinnikova G."/>
            <person name="Pati A."/>
            <person name="Chen A."/>
            <person name="Palaniappan K."/>
            <person name="Land M."/>
            <person name="Hauser L."/>
            <person name="Chang Y.J."/>
            <person name="Jeffries C.D."/>
            <person name="Detter J.C."/>
            <person name="Brettin T."/>
            <person name="Rohde M."/>
            <person name="Goker M."/>
            <person name="Bristow J."/>
            <person name="Eisen J.A."/>
            <person name="Markowitz V."/>
            <person name="Hugenholtz P."/>
            <person name="Kyrpides N.C."/>
            <person name="Klenk H.P."/>
            <person name="Chen F."/>
        </authorList>
    </citation>
    <scope>NUCLEOTIDE SEQUENCE [LARGE SCALE GENOMIC DNA]</scope>
    <source>
        <strain evidence="5">ATCC 700099 / DSM 44233 / CIP 104796 / JCM 9543 / NBRC 105858 / Y-104</strain>
    </source>
</reference>
<dbReference type="eggNOG" id="COG1354">
    <property type="taxonomic scope" value="Bacteria"/>
</dbReference>
<dbReference type="Pfam" id="PF02616">
    <property type="entry name" value="SMC_ScpA"/>
    <property type="match status" value="1"/>
</dbReference>
<proteinExistence type="predicted"/>
<name>C8XHP3_NAKMY</name>
<dbReference type="Proteomes" id="UP000002218">
    <property type="component" value="Chromosome"/>
</dbReference>
<accession>C8XHP3</accession>
<dbReference type="KEGG" id="nml:Namu_4056"/>
<evidence type="ECO:0000313" key="5">
    <source>
        <dbReference type="Proteomes" id="UP000002218"/>
    </source>
</evidence>
<feature type="region of interest" description="Disordered" evidence="3">
    <location>
        <begin position="1"/>
        <end position="31"/>
    </location>
</feature>
<dbReference type="FunCoup" id="C8XHP3">
    <property type="interactions" value="44"/>
</dbReference>
<dbReference type="HOGENOM" id="CLU_038686_1_0_11"/>
<dbReference type="Gene3D" id="6.10.250.2410">
    <property type="match status" value="1"/>
</dbReference>
<evidence type="ECO:0000313" key="4">
    <source>
        <dbReference type="EMBL" id="ACV80346.1"/>
    </source>
</evidence>
<evidence type="ECO:0000256" key="3">
    <source>
        <dbReference type="SAM" id="MobiDB-lite"/>
    </source>
</evidence>
<dbReference type="PANTHER" id="PTHR33969:SF2">
    <property type="entry name" value="SEGREGATION AND CONDENSATION PROTEIN A"/>
    <property type="match status" value="1"/>
</dbReference>
<dbReference type="OrthoDB" id="9811016at2"/>
<organism evidence="4 5">
    <name type="scientific">Nakamurella multipartita (strain ATCC 700099 / DSM 44233 / CIP 104796 / JCM 9543 / NBRC 105858 / Y-104)</name>
    <name type="common">Microsphaera multipartita</name>
    <dbReference type="NCBI Taxonomy" id="479431"/>
    <lineage>
        <taxon>Bacteria</taxon>
        <taxon>Bacillati</taxon>
        <taxon>Actinomycetota</taxon>
        <taxon>Actinomycetes</taxon>
        <taxon>Nakamurellales</taxon>
        <taxon>Nakamurellaceae</taxon>
        <taxon>Nakamurella</taxon>
    </lineage>
</organism>
<evidence type="ECO:0000256" key="1">
    <source>
        <dbReference type="ARBA" id="ARBA00022829"/>
    </source>
</evidence>
<dbReference type="RefSeq" id="WP_015749171.1">
    <property type="nucleotide sequence ID" value="NC_013235.1"/>
</dbReference>
<evidence type="ECO:0000256" key="2">
    <source>
        <dbReference type="ARBA" id="ARBA00044777"/>
    </source>
</evidence>
<dbReference type="InterPro" id="IPR003768">
    <property type="entry name" value="ScpA"/>
</dbReference>